<dbReference type="RefSeq" id="WP_213170268.1">
    <property type="nucleotide sequence ID" value="NZ_CP070496.1"/>
</dbReference>
<name>A0A895XPR4_9ACTN</name>
<comment type="function">
    <text evidence="10">Part of the ABC transporter complex MalEFGK involved in maltose/maltodextrin import. Probably responsible for the translocation of the substrate across the membrane.</text>
</comment>
<dbReference type="GO" id="GO:1990060">
    <property type="term" value="C:maltose transport complex"/>
    <property type="evidence" value="ECO:0007669"/>
    <property type="project" value="TreeGrafter"/>
</dbReference>
<feature type="transmembrane region" description="Helical" evidence="9">
    <location>
        <begin position="311"/>
        <end position="331"/>
    </location>
</feature>
<feature type="transmembrane region" description="Helical" evidence="9">
    <location>
        <begin position="361"/>
        <end position="386"/>
    </location>
</feature>
<dbReference type="Gene3D" id="1.10.3720.10">
    <property type="entry name" value="MetI-like"/>
    <property type="match status" value="1"/>
</dbReference>
<evidence type="ECO:0000256" key="1">
    <source>
        <dbReference type="ARBA" id="ARBA00004651"/>
    </source>
</evidence>
<evidence type="ECO:0000256" key="2">
    <source>
        <dbReference type="ARBA" id="ARBA00009047"/>
    </source>
</evidence>
<dbReference type="InterPro" id="IPR000515">
    <property type="entry name" value="MetI-like"/>
</dbReference>
<organism evidence="12 13">
    <name type="scientific">Natronoglycomyces albus</name>
    <dbReference type="NCBI Taxonomy" id="2811108"/>
    <lineage>
        <taxon>Bacteria</taxon>
        <taxon>Bacillati</taxon>
        <taxon>Actinomycetota</taxon>
        <taxon>Actinomycetes</taxon>
        <taxon>Glycomycetales</taxon>
        <taxon>Glycomycetaceae</taxon>
        <taxon>Natronoglycomyces</taxon>
    </lineage>
</organism>
<dbReference type="InterPro" id="IPR035277">
    <property type="entry name" value="MalF_N"/>
</dbReference>
<dbReference type="AlphaFoldDB" id="A0A895XPR4"/>
<dbReference type="Gene3D" id="1.20.58.370">
    <property type="entry name" value="MalF N-terminal region-like"/>
    <property type="match status" value="1"/>
</dbReference>
<feature type="transmembrane region" description="Helical" evidence="9">
    <location>
        <begin position="31"/>
        <end position="49"/>
    </location>
</feature>
<keyword evidence="8 9" id="KW-0472">Membrane</keyword>
<dbReference type="Pfam" id="PF16296">
    <property type="entry name" value="TM_PBP2_N"/>
    <property type="match status" value="1"/>
</dbReference>
<dbReference type="SUPFAM" id="SSF160964">
    <property type="entry name" value="MalF N-terminal region-like"/>
    <property type="match status" value="1"/>
</dbReference>
<dbReference type="SUPFAM" id="SSF161098">
    <property type="entry name" value="MetI-like"/>
    <property type="match status" value="1"/>
</dbReference>
<dbReference type="PROSITE" id="PS50928">
    <property type="entry name" value="ABC_TM1"/>
    <property type="match status" value="1"/>
</dbReference>
<dbReference type="PANTHER" id="PTHR47314">
    <property type="entry name" value="MALTOSE/MALTODEXTRIN TRANSPORT SYSTEM PERMEASE PROTEIN MALF"/>
    <property type="match status" value="1"/>
</dbReference>
<keyword evidence="6 9" id="KW-0812">Transmembrane</keyword>
<evidence type="ECO:0000256" key="9">
    <source>
        <dbReference type="RuleBase" id="RU363032"/>
    </source>
</evidence>
<evidence type="ECO:0000259" key="11">
    <source>
        <dbReference type="PROSITE" id="PS50928"/>
    </source>
</evidence>
<dbReference type="EMBL" id="CP070496">
    <property type="protein sequence ID" value="QSB04270.1"/>
    <property type="molecule type" value="Genomic_DNA"/>
</dbReference>
<dbReference type="InterPro" id="IPR032550">
    <property type="entry name" value="TM_PBP2_N"/>
</dbReference>
<evidence type="ECO:0000256" key="3">
    <source>
        <dbReference type="ARBA" id="ARBA00022448"/>
    </source>
</evidence>
<feature type="transmembrane region" description="Helical" evidence="9">
    <location>
        <begin position="58"/>
        <end position="82"/>
    </location>
</feature>
<gene>
    <name evidence="12" type="ORF">JQS30_10705</name>
</gene>
<feature type="transmembrane region" description="Helical" evidence="9">
    <location>
        <begin position="407"/>
        <end position="427"/>
    </location>
</feature>
<feature type="transmembrane region" description="Helical" evidence="9">
    <location>
        <begin position="276"/>
        <end position="299"/>
    </location>
</feature>
<keyword evidence="5 10" id="KW-0762">Sugar transport</keyword>
<evidence type="ECO:0000313" key="12">
    <source>
        <dbReference type="EMBL" id="QSB04270.1"/>
    </source>
</evidence>
<keyword evidence="7 9" id="KW-1133">Transmembrane helix</keyword>
<comment type="similarity">
    <text evidence="2 10">Belongs to the binding-protein-dependent transport system permease family. MalFG subfamily.</text>
</comment>
<evidence type="ECO:0000256" key="4">
    <source>
        <dbReference type="ARBA" id="ARBA00022475"/>
    </source>
</evidence>
<feature type="transmembrane region" description="Helical" evidence="9">
    <location>
        <begin position="472"/>
        <end position="496"/>
    </location>
</feature>
<dbReference type="Pfam" id="PF00528">
    <property type="entry name" value="BPD_transp_1"/>
    <property type="match status" value="1"/>
</dbReference>
<accession>A0A895XPR4</accession>
<keyword evidence="13" id="KW-1185">Reference proteome</keyword>
<keyword evidence="3 9" id="KW-0813">Transport</keyword>
<dbReference type="PANTHER" id="PTHR47314:SF1">
    <property type="entry name" value="MALTOSE_MALTODEXTRIN TRANSPORT SYSTEM PERMEASE PROTEIN MALF"/>
    <property type="match status" value="1"/>
</dbReference>
<reference evidence="12" key="1">
    <citation type="submission" date="2021-02" db="EMBL/GenBank/DDBJ databases">
        <title>Natronoglycomyces albus gen. nov., sp. nov, a haloalkaliphilic actinobacterium from a soda solonchak soil.</title>
        <authorList>
            <person name="Sorokin D.Y."/>
            <person name="Khijniak T.V."/>
            <person name="Zakharycheva A.P."/>
            <person name="Boueva O.V."/>
            <person name="Ariskina E.V."/>
            <person name="Hahnke R.L."/>
            <person name="Bunk B."/>
            <person name="Sproer C."/>
            <person name="Schumann P."/>
            <person name="Evtushenko L.I."/>
            <person name="Kublanov I.V."/>
        </authorList>
    </citation>
    <scope>NUCLEOTIDE SEQUENCE</scope>
    <source>
        <strain evidence="12">DSM 106290</strain>
    </source>
</reference>
<protein>
    <recommendedName>
        <fullName evidence="10">Maltose/maltodextrin transport system permease protein</fullName>
    </recommendedName>
</protein>
<dbReference type="InterPro" id="IPR035906">
    <property type="entry name" value="MetI-like_sf"/>
</dbReference>
<dbReference type="GO" id="GO:0042956">
    <property type="term" value="P:maltodextrin transmembrane transport"/>
    <property type="evidence" value="ECO:0007669"/>
    <property type="project" value="TreeGrafter"/>
</dbReference>
<evidence type="ECO:0000256" key="10">
    <source>
        <dbReference type="RuleBase" id="RU367050"/>
    </source>
</evidence>
<evidence type="ECO:0000256" key="5">
    <source>
        <dbReference type="ARBA" id="ARBA00022597"/>
    </source>
</evidence>
<comment type="subcellular location">
    <subcellularLocation>
        <location evidence="1 9">Cell membrane</location>
        <topology evidence="1 9">Multi-pass membrane protein</topology>
    </subcellularLocation>
</comment>
<dbReference type="GO" id="GO:0015423">
    <property type="term" value="F:ABC-type maltose transporter activity"/>
    <property type="evidence" value="ECO:0007669"/>
    <property type="project" value="TreeGrafter"/>
</dbReference>
<sequence>MLGQFIKIAVLGLVTAIAVWAAVPLASAGNWFGLGIEAVIVAVVFYVYLQKQHVPLKYLVPGTMLMVAFQIVPVILTVGTAFTNYGDGHRGDKDDAIAAIIAAGVQQAPDSPEYILAIGEEPDGEIVFLLTDPIAQEFYVGSITGLERLDAAAVTADPTGRITQADGFEVLSLDQVGARSAEISELAVPTSDNSGISFLNLTTAFEGISTRSYDQACDCITDTAADIVWYADDEAGLFVTEEGNPALVGWRVNVGWDNFTAVVTDPDIRGPFAKVFGWNLAFALGSVLFTFVLGLGTAMALNHANMRGTRIYRAIVILPYAMPAFAMLMVWRDMFNPDFGIVNDMLGLGINWFGEVWAARFMALLINTWMGFPYMFLIALGALQALPRDTLEAARIDGASGLRSFRTITLPLLLVALTPLLISSFAFNFNNFNAIQLTTAGHPFPAGETVGGTDLLITYTFRLAFGGTGAEYGFAAAISTFIFLIVATISAVSFYLTRHQEETFR</sequence>
<evidence type="ECO:0000313" key="13">
    <source>
        <dbReference type="Proteomes" id="UP000662939"/>
    </source>
</evidence>
<evidence type="ECO:0000256" key="6">
    <source>
        <dbReference type="ARBA" id="ARBA00022692"/>
    </source>
</evidence>
<keyword evidence="4 10" id="KW-1003">Cell membrane</keyword>
<evidence type="ECO:0000256" key="8">
    <source>
        <dbReference type="ARBA" id="ARBA00023136"/>
    </source>
</evidence>
<dbReference type="KEGG" id="nav:JQS30_10705"/>
<proteinExistence type="inferred from homology"/>
<dbReference type="Proteomes" id="UP000662939">
    <property type="component" value="Chromosome"/>
</dbReference>
<feature type="domain" description="ABC transmembrane type-1" evidence="11">
    <location>
        <begin position="276"/>
        <end position="493"/>
    </location>
</feature>
<evidence type="ECO:0000256" key="7">
    <source>
        <dbReference type="ARBA" id="ARBA00022989"/>
    </source>
</evidence>
<dbReference type="CDD" id="cd06261">
    <property type="entry name" value="TM_PBP2"/>
    <property type="match status" value="1"/>
</dbReference>